<keyword evidence="7" id="KW-1185">Reference proteome</keyword>
<feature type="domain" description="PNPLA" evidence="5">
    <location>
        <begin position="11"/>
        <end position="182"/>
    </location>
</feature>
<gene>
    <name evidence="6" type="ORF">PO878_10525</name>
</gene>
<dbReference type="GO" id="GO:0016042">
    <property type="term" value="P:lipid catabolic process"/>
    <property type="evidence" value="ECO:0007669"/>
    <property type="project" value="UniProtKB-UniRule"/>
</dbReference>
<evidence type="ECO:0000256" key="1">
    <source>
        <dbReference type="ARBA" id="ARBA00022801"/>
    </source>
</evidence>
<reference evidence="6" key="1">
    <citation type="submission" date="2023-01" db="EMBL/GenBank/DDBJ databases">
        <title>The diversity of Class Acidimicrobiia in South China Sea sediment environments and the proposal of Iamia marina sp. nov., a novel species of the genus Iamia.</title>
        <authorList>
            <person name="He Y."/>
            <person name="Tian X."/>
        </authorList>
    </citation>
    <scope>NUCLEOTIDE SEQUENCE</scope>
    <source>
        <strain evidence="6">DSM 19957</strain>
    </source>
</reference>
<dbReference type="GO" id="GO:0016787">
    <property type="term" value="F:hydrolase activity"/>
    <property type="evidence" value="ECO:0007669"/>
    <property type="project" value="UniProtKB-UniRule"/>
</dbReference>
<dbReference type="InterPro" id="IPR050301">
    <property type="entry name" value="NTE"/>
</dbReference>
<protein>
    <submittedName>
        <fullName evidence="6">Patatin-like phospholipase family protein</fullName>
    </submittedName>
</protein>
<organism evidence="6 7">
    <name type="scientific">Iamia majanohamensis</name>
    <dbReference type="NCBI Taxonomy" id="467976"/>
    <lineage>
        <taxon>Bacteria</taxon>
        <taxon>Bacillati</taxon>
        <taxon>Actinomycetota</taxon>
        <taxon>Acidimicrobiia</taxon>
        <taxon>Acidimicrobiales</taxon>
        <taxon>Iamiaceae</taxon>
        <taxon>Iamia</taxon>
    </lineage>
</organism>
<evidence type="ECO:0000256" key="3">
    <source>
        <dbReference type="ARBA" id="ARBA00023098"/>
    </source>
</evidence>
<dbReference type="EMBL" id="CP116942">
    <property type="protein sequence ID" value="WCO69157.1"/>
    <property type="molecule type" value="Genomic_DNA"/>
</dbReference>
<evidence type="ECO:0000259" key="5">
    <source>
        <dbReference type="PROSITE" id="PS51635"/>
    </source>
</evidence>
<feature type="short sequence motif" description="GXSXG" evidence="4">
    <location>
        <begin position="42"/>
        <end position="46"/>
    </location>
</feature>
<name>A0AAF0BVS6_9ACTN</name>
<dbReference type="PROSITE" id="PS51635">
    <property type="entry name" value="PNPLA"/>
    <property type="match status" value="1"/>
</dbReference>
<dbReference type="PANTHER" id="PTHR14226:SF29">
    <property type="entry name" value="NEUROPATHY TARGET ESTERASE SWS"/>
    <property type="match status" value="1"/>
</dbReference>
<dbReference type="Proteomes" id="UP001216390">
    <property type="component" value="Chromosome"/>
</dbReference>
<accession>A0AAF0BVS6</accession>
<evidence type="ECO:0000313" key="7">
    <source>
        <dbReference type="Proteomes" id="UP001216390"/>
    </source>
</evidence>
<feature type="active site" description="Nucleophile" evidence="4">
    <location>
        <position position="44"/>
    </location>
</feature>
<dbReference type="Gene3D" id="3.40.1090.10">
    <property type="entry name" value="Cytosolic phospholipase A2 catalytic domain"/>
    <property type="match status" value="2"/>
</dbReference>
<keyword evidence="3 4" id="KW-0443">Lipid metabolism</keyword>
<keyword evidence="2 4" id="KW-0442">Lipid degradation</keyword>
<dbReference type="InterPro" id="IPR016035">
    <property type="entry name" value="Acyl_Trfase/lysoPLipase"/>
</dbReference>
<keyword evidence="1 4" id="KW-0378">Hydrolase</keyword>
<feature type="short sequence motif" description="GXGXXG" evidence="4">
    <location>
        <begin position="15"/>
        <end position="20"/>
    </location>
</feature>
<evidence type="ECO:0000313" key="6">
    <source>
        <dbReference type="EMBL" id="WCO69157.1"/>
    </source>
</evidence>
<dbReference type="RefSeq" id="WP_272738671.1">
    <property type="nucleotide sequence ID" value="NZ_CP116942.1"/>
</dbReference>
<dbReference type="SUPFAM" id="SSF52151">
    <property type="entry name" value="FabD/lysophospholipase-like"/>
    <property type="match status" value="1"/>
</dbReference>
<proteinExistence type="predicted"/>
<dbReference type="KEGG" id="ima:PO878_10525"/>
<dbReference type="Pfam" id="PF01734">
    <property type="entry name" value="Patatin"/>
    <property type="match status" value="1"/>
</dbReference>
<sequence length="287" mass="29177">MSGGGPGRTAFVLGGGGSLGAAQVGMLRALLEHGIVPDLVVGCSVGALNGGALAVDPSLAMVDRLQEIWLSLDERDLLPGGLLPTVVQMTRRGEAVHGNEGLRTVVEEVLPPGAHFEDLAVPFQCVATAMADAREVWFSSGSPVEPILASAAIPAVLPPVEVDGVPCIDGAVANAVPVTRAAELGATTIYVLHVGSTDGPRPAPRRPLDAALRAYSLARRARLARDLATLDPATEVVLLPPGDAARGRFNDFSHSAALISSALQASRAVLGARGVAGAGPGPERDGA</sequence>
<dbReference type="AlphaFoldDB" id="A0AAF0BVS6"/>
<dbReference type="PANTHER" id="PTHR14226">
    <property type="entry name" value="NEUROPATHY TARGET ESTERASE/SWISS CHEESE D.MELANOGASTER"/>
    <property type="match status" value="1"/>
</dbReference>
<dbReference type="InterPro" id="IPR002641">
    <property type="entry name" value="PNPLA_dom"/>
</dbReference>
<feature type="active site" description="Proton acceptor" evidence="4">
    <location>
        <position position="169"/>
    </location>
</feature>
<evidence type="ECO:0000256" key="2">
    <source>
        <dbReference type="ARBA" id="ARBA00022963"/>
    </source>
</evidence>
<evidence type="ECO:0000256" key="4">
    <source>
        <dbReference type="PROSITE-ProRule" id="PRU01161"/>
    </source>
</evidence>
<feature type="short sequence motif" description="DGA/G" evidence="4">
    <location>
        <begin position="169"/>
        <end position="171"/>
    </location>
</feature>